<sequence>MGVLGYVLWYAAVLCRQHLSGQAGQMVTLCVSELESRRQRRQHLR</sequence>
<name>A0A0F7CPX5_9ACTN</name>
<dbReference type="KEGG" id="sxi:SXIM_40370"/>
<dbReference type="Proteomes" id="UP000034034">
    <property type="component" value="Chromosome"/>
</dbReference>
<dbReference type="HOGENOM" id="CLU_3206079_0_0_11"/>
<protein>
    <submittedName>
        <fullName evidence="1">Uncharacterized protein</fullName>
    </submittedName>
</protein>
<proteinExistence type="predicted"/>
<dbReference type="EMBL" id="CP009922">
    <property type="protein sequence ID" value="AKG45421.1"/>
    <property type="molecule type" value="Genomic_DNA"/>
</dbReference>
<keyword evidence="2" id="KW-1185">Reference proteome</keyword>
<gene>
    <name evidence="1" type="ORF">SXIM_40370</name>
</gene>
<organism evidence="1 2">
    <name type="scientific">Streptomyces xiamenensis</name>
    <dbReference type="NCBI Taxonomy" id="408015"/>
    <lineage>
        <taxon>Bacteria</taxon>
        <taxon>Bacillati</taxon>
        <taxon>Actinomycetota</taxon>
        <taxon>Actinomycetes</taxon>
        <taxon>Kitasatosporales</taxon>
        <taxon>Streptomycetaceae</taxon>
        <taxon>Streptomyces</taxon>
    </lineage>
</organism>
<reference evidence="1" key="1">
    <citation type="submission" date="2019-08" db="EMBL/GenBank/DDBJ databases">
        <title>Complete genome sequence of a mangrove-derived Streptomyces xiamenensis.</title>
        <authorList>
            <person name="Xu J."/>
        </authorList>
    </citation>
    <scope>NUCLEOTIDE SEQUENCE</scope>
    <source>
        <strain evidence="1">318</strain>
    </source>
</reference>
<evidence type="ECO:0000313" key="2">
    <source>
        <dbReference type="Proteomes" id="UP000034034"/>
    </source>
</evidence>
<dbReference type="AlphaFoldDB" id="A0A0F7CPX5"/>
<dbReference type="PATRIC" id="fig|408015.6.peg.4088"/>
<accession>A0A0F7CPX5</accession>
<evidence type="ECO:0000313" key="1">
    <source>
        <dbReference type="EMBL" id="AKG45421.1"/>
    </source>
</evidence>